<sequence>MVFTIRYPLCWIRGITRLNKIRNEFEAASVCAKSPTRCRRISCDGHITRRPMDYVNNLGLQHSLPSRRSRGRPTIRSKNVVLKIMSAYQVSDDVEDRAKWKRLIRKANPTNF</sequence>
<dbReference type="InParanoid" id="A0A194R4D8"/>
<dbReference type="AlphaFoldDB" id="A0A194R4D8"/>
<organism evidence="1 2">
    <name type="scientific">Papilio machaon</name>
    <name type="common">Old World swallowtail butterfly</name>
    <dbReference type="NCBI Taxonomy" id="76193"/>
    <lineage>
        <taxon>Eukaryota</taxon>
        <taxon>Metazoa</taxon>
        <taxon>Ecdysozoa</taxon>
        <taxon>Arthropoda</taxon>
        <taxon>Hexapoda</taxon>
        <taxon>Insecta</taxon>
        <taxon>Pterygota</taxon>
        <taxon>Neoptera</taxon>
        <taxon>Endopterygota</taxon>
        <taxon>Lepidoptera</taxon>
        <taxon>Glossata</taxon>
        <taxon>Ditrysia</taxon>
        <taxon>Papilionoidea</taxon>
        <taxon>Papilionidae</taxon>
        <taxon>Papilioninae</taxon>
        <taxon>Papilio</taxon>
    </lineage>
</organism>
<evidence type="ECO:0000313" key="2">
    <source>
        <dbReference type="Proteomes" id="UP000053240"/>
    </source>
</evidence>
<gene>
    <name evidence="1" type="ORF">RR48_07727</name>
</gene>
<dbReference type="STRING" id="76193.A0A194R4D8"/>
<keyword evidence="2" id="KW-1185">Reference proteome</keyword>
<accession>A0A194R4D8</accession>
<dbReference type="EMBL" id="KQ460930">
    <property type="protein sequence ID" value="KPJ10721.1"/>
    <property type="molecule type" value="Genomic_DNA"/>
</dbReference>
<reference evidence="1 2" key="1">
    <citation type="journal article" date="2015" name="Nat. Commun.">
        <title>Outbred genome sequencing and CRISPR/Cas9 gene editing in butterflies.</title>
        <authorList>
            <person name="Li X."/>
            <person name="Fan D."/>
            <person name="Zhang W."/>
            <person name="Liu G."/>
            <person name="Zhang L."/>
            <person name="Zhao L."/>
            <person name="Fang X."/>
            <person name="Chen L."/>
            <person name="Dong Y."/>
            <person name="Chen Y."/>
            <person name="Ding Y."/>
            <person name="Zhao R."/>
            <person name="Feng M."/>
            <person name="Zhu Y."/>
            <person name="Feng Y."/>
            <person name="Jiang X."/>
            <person name="Zhu D."/>
            <person name="Xiang H."/>
            <person name="Feng X."/>
            <person name="Li S."/>
            <person name="Wang J."/>
            <person name="Zhang G."/>
            <person name="Kronforst M.R."/>
            <person name="Wang W."/>
        </authorList>
    </citation>
    <scope>NUCLEOTIDE SEQUENCE [LARGE SCALE GENOMIC DNA]</scope>
    <source>
        <strain evidence="1">Ya'a_city_454_Pm</strain>
        <tissue evidence="1">Whole body</tissue>
    </source>
</reference>
<protein>
    <submittedName>
        <fullName evidence="1">Uncharacterized protein</fullName>
    </submittedName>
</protein>
<proteinExistence type="predicted"/>
<dbReference type="Proteomes" id="UP000053240">
    <property type="component" value="Unassembled WGS sequence"/>
</dbReference>
<name>A0A194R4D8_PAPMA</name>
<evidence type="ECO:0000313" key="1">
    <source>
        <dbReference type="EMBL" id="KPJ10721.1"/>
    </source>
</evidence>